<dbReference type="EMBL" id="BSXV01000328">
    <property type="protein sequence ID" value="GME88629.1"/>
    <property type="molecule type" value="Genomic_DNA"/>
</dbReference>
<proteinExistence type="predicted"/>
<reference evidence="1" key="1">
    <citation type="submission" date="2023-04" db="EMBL/GenBank/DDBJ databases">
        <title>Candida boidinii NBRC 1967.</title>
        <authorList>
            <person name="Ichikawa N."/>
            <person name="Sato H."/>
            <person name="Tonouchi N."/>
        </authorList>
    </citation>
    <scope>NUCLEOTIDE SEQUENCE</scope>
    <source>
        <strain evidence="1">NBRC 1967</strain>
    </source>
</reference>
<keyword evidence="2" id="KW-1185">Reference proteome</keyword>
<gene>
    <name evidence="1" type="ORF">Cboi01_000100300</name>
</gene>
<dbReference type="Proteomes" id="UP001165101">
    <property type="component" value="Unassembled WGS sequence"/>
</dbReference>
<protein>
    <submittedName>
        <fullName evidence="1">Unnamed protein product</fullName>
    </submittedName>
</protein>
<name>A0ACB5THY6_CANBO</name>
<evidence type="ECO:0000313" key="1">
    <source>
        <dbReference type="EMBL" id="GME88629.1"/>
    </source>
</evidence>
<evidence type="ECO:0000313" key="2">
    <source>
        <dbReference type="Proteomes" id="UP001165101"/>
    </source>
</evidence>
<sequence>MESLDTHKILKVSNLANSIPSKDTSVGAFSKSITSANMNNSIKQKFNAAISRANSEIQNNSSEIFEKKMKQLNITVGSKTKLNLDSSMFTGAIKNYLRLTNDGDIEEFNQHQNIEPFLKNSNGMLNQRTLKNYNGPNNESDELELLAVFSILKICNDFEKNLVDWTSIIEINSKFTTILRIFEFYFLDLKPSDPNFGFKKYNELLISDNTSNSVLIVLLNALDKINNIHLTSLVTSSIDLSTYKLIFEFVFFFHFFNNSLFFFLTTISTNKLFTILASKYFCDDSINTTEKLSASNLSFISVWKRLSQRNSNLSNFISAKDNKISLESFEEFDFFIRKELKQLFSCKNICGLNYTDFINFQNNFNISYKLNYLISKSEIDNSYTDILILGIIHNKIENSNLLVNLDKLIHSTEKLEVIRNADYLLTKLSFEIVSNWGLYFDVISPVKNLILRNQKSYQSILCPMEGKNGNFINEFCFKSLLELIDHNVKLDLKNEGNLLRILKISLFRILTFLDLANSEKDLENNFLRLHDLLVKMGCKYSLSSLIDNVTFILANYLNVALRSNSDFWSAIPDYIENFYGYIRIPPARKSDFMFEDIFIEDRDYQVSSFYNIDNLNYTKNIELVKNCLELSLKLQNKNIIHLRNLKNSSILNFNNNLDLKTDNESFSDISYSKYRSRFFTSLVLFESGNNSKYKFMDKSNKSILFSLISTMILLKNSLATENNSSNNNNDTNNMGTQYRHYLSINFCDELFISLNANLNNLVLLYKEFSTFSIFENFENILFNYDLSLTDIFSQMISCLFIKNNLLFKSDLDLKVEKNVVENSKTLSHLIRQFLELFNNNSREFQKLVEFLKTHPTPIKPSKIQNGNTEIFLNDYIYCISSN</sequence>
<comment type="caution">
    <text evidence="1">The sequence shown here is derived from an EMBL/GenBank/DDBJ whole genome shotgun (WGS) entry which is preliminary data.</text>
</comment>
<organism evidence="1 2">
    <name type="scientific">Candida boidinii</name>
    <name type="common">Yeast</name>
    <dbReference type="NCBI Taxonomy" id="5477"/>
    <lineage>
        <taxon>Eukaryota</taxon>
        <taxon>Fungi</taxon>
        <taxon>Dikarya</taxon>
        <taxon>Ascomycota</taxon>
        <taxon>Saccharomycotina</taxon>
        <taxon>Pichiomycetes</taxon>
        <taxon>Pichiales</taxon>
        <taxon>Pichiaceae</taxon>
        <taxon>Ogataea</taxon>
        <taxon>Ogataea/Candida clade</taxon>
    </lineage>
</organism>
<accession>A0ACB5THY6</accession>